<proteinExistence type="predicted"/>
<keyword evidence="3" id="KW-1185">Reference proteome</keyword>
<evidence type="ECO:0000313" key="3">
    <source>
        <dbReference type="Proteomes" id="UP001221328"/>
    </source>
</evidence>
<name>A0ABT5FS54_9ACTN</name>
<protein>
    <submittedName>
        <fullName evidence="2">DUF4253 domain-containing protein</fullName>
    </submittedName>
</protein>
<dbReference type="InterPro" id="IPR025349">
    <property type="entry name" value="DUF4253"/>
</dbReference>
<gene>
    <name evidence="2" type="ORF">PO587_12960</name>
</gene>
<dbReference type="Proteomes" id="UP001221328">
    <property type="component" value="Unassembled WGS sequence"/>
</dbReference>
<evidence type="ECO:0000259" key="1">
    <source>
        <dbReference type="Pfam" id="PF14062"/>
    </source>
</evidence>
<feature type="domain" description="DUF4253" evidence="1">
    <location>
        <begin position="128"/>
        <end position="235"/>
    </location>
</feature>
<sequence>MDATSLPPALPPGRIVESYGRSGRLVWMSDRKLPDADVWWRRLYADRARTGLHPVLLEYTEDTYEFAAGGEVPVDAAAYFRDAWEPQSWPSFPAWPGLAAPAGTGAEPDACAAEAAAAVVREDRARCLALVQAERGADVPIALNWPGMGNHMGKDELAGVLRSWEDRFGARLVGLGHGDVYLSAAIPPKDLQEAHVLAGEHYLACPDWFHNNFDDWESTYPEELMTVRQWRFWWD</sequence>
<reference evidence="2 3" key="1">
    <citation type="journal article" date="2015" name="Int. J. Syst. Evol. Microbiol.">
        <title>Streptomyces gilvifuscus sp. nov., an actinomycete that produces antibacterial compounds isolated from soil.</title>
        <authorList>
            <person name="Nguyen T.M."/>
            <person name="Kim J."/>
        </authorList>
    </citation>
    <scope>NUCLEOTIDE SEQUENCE [LARGE SCALE GENOMIC DNA]</scope>
    <source>
        <strain evidence="2 3">T113</strain>
    </source>
</reference>
<dbReference type="RefSeq" id="WP_272175275.1">
    <property type="nucleotide sequence ID" value="NZ_JAQOSK010000004.1"/>
</dbReference>
<dbReference type="Pfam" id="PF14062">
    <property type="entry name" value="DUF4253"/>
    <property type="match status" value="1"/>
</dbReference>
<accession>A0ABT5FS54</accession>
<comment type="caution">
    <text evidence="2">The sequence shown here is derived from an EMBL/GenBank/DDBJ whole genome shotgun (WGS) entry which is preliminary data.</text>
</comment>
<organism evidence="2 3">
    <name type="scientific">Streptomyces gilvifuscus</name>
    <dbReference type="NCBI Taxonomy" id="1550617"/>
    <lineage>
        <taxon>Bacteria</taxon>
        <taxon>Bacillati</taxon>
        <taxon>Actinomycetota</taxon>
        <taxon>Actinomycetes</taxon>
        <taxon>Kitasatosporales</taxon>
        <taxon>Streptomycetaceae</taxon>
        <taxon>Streptomyces</taxon>
    </lineage>
</organism>
<dbReference type="EMBL" id="JAQOSK010000004">
    <property type="protein sequence ID" value="MDC2955373.1"/>
    <property type="molecule type" value="Genomic_DNA"/>
</dbReference>
<evidence type="ECO:0000313" key="2">
    <source>
        <dbReference type="EMBL" id="MDC2955373.1"/>
    </source>
</evidence>